<gene>
    <name evidence="1" type="ORF">Sylvanvirus6_1</name>
</gene>
<reference evidence="1" key="1">
    <citation type="submission" date="2018-10" db="EMBL/GenBank/DDBJ databases">
        <title>Hidden diversity of soil giant viruses.</title>
        <authorList>
            <person name="Schulz F."/>
            <person name="Alteio L."/>
            <person name="Goudeau D."/>
            <person name="Ryan E.M."/>
            <person name="Malmstrom R.R."/>
            <person name="Blanchard J."/>
            <person name="Woyke T."/>
        </authorList>
    </citation>
    <scope>NUCLEOTIDE SEQUENCE</scope>
    <source>
        <strain evidence="1">SYV1</strain>
    </source>
</reference>
<evidence type="ECO:0000313" key="1">
    <source>
        <dbReference type="EMBL" id="AYV86660.1"/>
    </source>
</evidence>
<sequence length="294" mass="35447">MELFHRFTFTDLEIHINRCDPVVLESPIDICQLYKACDRRLSVGRKETKRKELTNSLSETDFFRVPPHFKRSDLTRLILFVSVDIMKDEIYPCIGFGQTFNNLQEFSFISHNLTTSYFISLLISFQDLPLTLKKLKLPLCAFPLKRSQFDLVEWITRFKRLESLCIYETWFERGRLYYYQRFLAPLTCLKTLQFESVHQLTYSYRLRFLKDLPLSLVHFHCQNFNIEKFSLRGRSRPLYDWWTHYLTTLPHLVCIRIPVVFKELVVRHNIFETYIKLARYQNHACCEHIKIINY</sequence>
<name>A0A3G5AHL7_9VIRU</name>
<dbReference type="SUPFAM" id="SSF52047">
    <property type="entry name" value="RNI-like"/>
    <property type="match status" value="1"/>
</dbReference>
<organism evidence="1">
    <name type="scientific">Sylvanvirus sp</name>
    <dbReference type="NCBI Taxonomy" id="2487774"/>
    <lineage>
        <taxon>Viruses</taxon>
    </lineage>
</organism>
<accession>A0A3G5AHL7</accession>
<dbReference type="EMBL" id="MK072512">
    <property type="protein sequence ID" value="AYV86660.1"/>
    <property type="molecule type" value="Genomic_DNA"/>
</dbReference>
<proteinExistence type="predicted"/>
<protein>
    <submittedName>
        <fullName evidence="1">Uncharacterized protein</fullName>
    </submittedName>
</protein>